<reference evidence="2" key="1">
    <citation type="journal article" date="2014" name="Int. J. Syst. Evol. Microbiol.">
        <title>Complete genome sequence of Corynebacterium casei LMG S-19264T (=DSM 44701T), isolated from a smear-ripened cheese.</title>
        <authorList>
            <consortium name="US DOE Joint Genome Institute (JGI-PGF)"/>
            <person name="Walter F."/>
            <person name="Albersmeier A."/>
            <person name="Kalinowski J."/>
            <person name="Ruckert C."/>
        </authorList>
    </citation>
    <scope>NUCLEOTIDE SEQUENCE</scope>
    <source>
        <strain evidence="2">JCM 17820</strain>
    </source>
</reference>
<dbReference type="AlphaFoldDB" id="A0A830GG54"/>
<dbReference type="GO" id="GO:0003676">
    <property type="term" value="F:nucleic acid binding"/>
    <property type="evidence" value="ECO:0007669"/>
    <property type="project" value="InterPro"/>
</dbReference>
<dbReference type="SUPFAM" id="SSF53098">
    <property type="entry name" value="Ribonuclease H-like"/>
    <property type="match status" value="1"/>
</dbReference>
<organism evidence="2 3">
    <name type="scientific">Haloarcula pellucida</name>
    <dbReference type="NCBI Taxonomy" id="1427151"/>
    <lineage>
        <taxon>Archaea</taxon>
        <taxon>Methanobacteriati</taxon>
        <taxon>Methanobacteriota</taxon>
        <taxon>Stenosarchaea group</taxon>
        <taxon>Halobacteria</taxon>
        <taxon>Halobacteriales</taxon>
        <taxon>Haloarculaceae</taxon>
        <taxon>Haloarcula</taxon>
    </lineage>
</organism>
<proteinExistence type="predicted"/>
<dbReference type="InterPro" id="IPR036397">
    <property type="entry name" value="RNaseH_sf"/>
</dbReference>
<gene>
    <name evidence="2" type="ORF">GCM10009030_02760</name>
</gene>
<feature type="domain" description="RNase H type-1" evidence="1">
    <location>
        <begin position="66"/>
        <end position="196"/>
    </location>
</feature>
<dbReference type="InterPro" id="IPR012337">
    <property type="entry name" value="RNaseH-like_sf"/>
</dbReference>
<evidence type="ECO:0000259" key="1">
    <source>
        <dbReference type="PROSITE" id="PS50879"/>
    </source>
</evidence>
<dbReference type="GO" id="GO:0004523">
    <property type="term" value="F:RNA-DNA hybrid ribonuclease activity"/>
    <property type="evidence" value="ECO:0007669"/>
    <property type="project" value="InterPro"/>
</dbReference>
<evidence type="ECO:0000313" key="2">
    <source>
        <dbReference type="EMBL" id="GGN85802.1"/>
    </source>
</evidence>
<dbReference type="Gene3D" id="3.30.420.10">
    <property type="entry name" value="Ribonuclease H-like superfamily/Ribonuclease H"/>
    <property type="match status" value="1"/>
</dbReference>
<dbReference type="PANTHER" id="PTHR46387:SF2">
    <property type="entry name" value="RIBONUCLEASE HI"/>
    <property type="match status" value="1"/>
</dbReference>
<dbReference type="CDD" id="cd09279">
    <property type="entry name" value="RNase_HI_like"/>
    <property type="match status" value="1"/>
</dbReference>
<dbReference type="PANTHER" id="PTHR46387">
    <property type="entry name" value="POLYNUCLEOTIDYL TRANSFERASE, RIBONUCLEASE H-LIKE SUPERFAMILY PROTEIN"/>
    <property type="match status" value="1"/>
</dbReference>
<accession>A0A830GG54</accession>
<dbReference type="NCBIfam" id="NF041306">
    <property type="entry name" value="RnaseHI_Halo"/>
    <property type="match status" value="1"/>
</dbReference>
<keyword evidence="3" id="KW-1185">Reference proteome</keyword>
<dbReference type="Pfam" id="PF13456">
    <property type="entry name" value="RVT_3"/>
    <property type="match status" value="1"/>
</dbReference>
<name>A0A830GG54_9EURY</name>
<dbReference type="RefSeq" id="WP_188993857.1">
    <property type="nucleotide sequence ID" value="NZ_BMOU01000001.1"/>
</dbReference>
<dbReference type="PROSITE" id="PS50879">
    <property type="entry name" value="RNASE_H_1"/>
    <property type="match status" value="1"/>
</dbReference>
<dbReference type="InterPro" id="IPR049863">
    <property type="entry name" value="RnhA-like_halobact"/>
</dbReference>
<dbReference type="Proteomes" id="UP000605784">
    <property type="component" value="Unassembled WGS sequence"/>
</dbReference>
<reference evidence="2" key="2">
    <citation type="submission" date="2020-09" db="EMBL/GenBank/DDBJ databases">
        <authorList>
            <person name="Sun Q."/>
            <person name="Ohkuma M."/>
        </authorList>
    </citation>
    <scope>NUCLEOTIDE SEQUENCE</scope>
    <source>
        <strain evidence="2">JCM 17820</strain>
    </source>
</reference>
<dbReference type="InterPro" id="IPR002156">
    <property type="entry name" value="RNaseH_domain"/>
</dbReference>
<protein>
    <submittedName>
        <fullName evidence="2">Ribonuclease H</fullName>
    </submittedName>
</protein>
<comment type="caution">
    <text evidence="2">The sequence shown here is derived from an EMBL/GenBank/DDBJ whole genome shotgun (WGS) entry which is preliminary data.</text>
</comment>
<sequence length="197" mass="21551">MPVIECDEAVAREQLADAGVTIEEGNTGHERWRAEYGGATAVAYEGKVVVQGDDTAKLEALLRGEDGGRVHAYFDGACRGNPGPASVGYVLVDDSGIVAEGGETIGRATNNQAEYAALIKVLEVAADYGFDEIHVRGDSELIVKQVRGEWNTNDPDLREKRVRVRELLTQFDQWDIEHVPREINDRADQLANDALDD</sequence>
<dbReference type="EMBL" id="BMOU01000001">
    <property type="protein sequence ID" value="GGN85802.1"/>
    <property type="molecule type" value="Genomic_DNA"/>
</dbReference>
<evidence type="ECO:0000313" key="3">
    <source>
        <dbReference type="Proteomes" id="UP000605784"/>
    </source>
</evidence>